<dbReference type="EMBL" id="MU118009">
    <property type="protein sequence ID" value="KAF9648692.1"/>
    <property type="molecule type" value="Genomic_DNA"/>
</dbReference>
<protein>
    <submittedName>
        <fullName evidence="1">Uncharacterized protein</fullName>
    </submittedName>
</protein>
<evidence type="ECO:0000313" key="2">
    <source>
        <dbReference type="Proteomes" id="UP000886501"/>
    </source>
</evidence>
<proteinExistence type="predicted"/>
<reference evidence="1" key="1">
    <citation type="submission" date="2019-10" db="EMBL/GenBank/DDBJ databases">
        <authorList>
            <consortium name="DOE Joint Genome Institute"/>
            <person name="Kuo A."/>
            <person name="Miyauchi S."/>
            <person name="Kiss E."/>
            <person name="Drula E."/>
            <person name="Kohler A."/>
            <person name="Sanchez-Garcia M."/>
            <person name="Andreopoulos B."/>
            <person name="Barry K.W."/>
            <person name="Bonito G."/>
            <person name="Buee M."/>
            <person name="Carver A."/>
            <person name="Chen C."/>
            <person name="Cichocki N."/>
            <person name="Clum A."/>
            <person name="Culley D."/>
            <person name="Crous P.W."/>
            <person name="Fauchery L."/>
            <person name="Girlanda M."/>
            <person name="Hayes R."/>
            <person name="Keri Z."/>
            <person name="Labutti K."/>
            <person name="Lipzen A."/>
            <person name="Lombard V."/>
            <person name="Magnuson J."/>
            <person name="Maillard F."/>
            <person name="Morin E."/>
            <person name="Murat C."/>
            <person name="Nolan M."/>
            <person name="Ohm R."/>
            <person name="Pangilinan J."/>
            <person name="Pereira M."/>
            <person name="Perotto S."/>
            <person name="Peter M."/>
            <person name="Riley R."/>
            <person name="Sitrit Y."/>
            <person name="Stielow B."/>
            <person name="Szollosi G."/>
            <person name="Zifcakova L."/>
            <person name="Stursova M."/>
            <person name="Spatafora J.W."/>
            <person name="Tedersoo L."/>
            <person name="Vaario L.-M."/>
            <person name="Yamada A."/>
            <person name="Yan M."/>
            <person name="Wang P."/>
            <person name="Xu J."/>
            <person name="Bruns T."/>
            <person name="Baldrian P."/>
            <person name="Vilgalys R."/>
            <person name="Henrissat B."/>
            <person name="Grigoriev I.V."/>
            <person name="Hibbett D."/>
            <person name="Nagy L.G."/>
            <person name="Martin F.M."/>
        </authorList>
    </citation>
    <scope>NUCLEOTIDE SEQUENCE</scope>
    <source>
        <strain evidence="1">P2</strain>
    </source>
</reference>
<reference evidence="1" key="2">
    <citation type="journal article" date="2020" name="Nat. Commun.">
        <title>Large-scale genome sequencing of mycorrhizal fungi provides insights into the early evolution of symbiotic traits.</title>
        <authorList>
            <person name="Miyauchi S."/>
            <person name="Kiss E."/>
            <person name="Kuo A."/>
            <person name="Drula E."/>
            <person name="Kohler A."/>
            <person name="Sanchez-Garcia M."/>
            <person name="Morin E."/>
            <person name="Andreopoulos B."/>
            <person name="Barry K.W."/>
            <person name="Bonito G."/>
            <person name="Buee M."/>
            <person name="Carver A."/>
            <person name="Chen C."/>
            <person name="Cichocki N."/>
            <person name="Clum A."/>
            <person name="Culley D."/>
            <person name="Crous P.W."/>
            <person name="Fauchery L."/>
            <person name="Girlanda M."/>
            <person name="Hayes R.D."/>
            <person name="Keri Z."/>
            <person name="LaButti K."/>
            <person name="Lipzen A."/>
            <person name="Lombard V."/>
            <person name="Magnuson J."/>
            <person name="Maillard F."/>
            <person name="Murat C."/>
            <person name="Nolan M."/>
            <person name="Ohm R.A."/>
            <person name="Pangilinan J."/>
            <person name="Pereira M.F."/>
            <person name="Perotto S."/>
            <person name="Peter M."/>
            <person name="Pfister S."/>
            <person name="Riley R."/>
            <person name="Sitrit Y."/>
            <person name="Stielow J.B."/>
            <person name="Szollosi G."/>
            <person name="Zifcakova L."/>
            <person name="Stursova M."/>
            <person name="Spatafora J.W."/>
            <person name="Tedersoo L."/>
            <person name="Vaario L.M."/>
            <person name="Yamada A."/>
            <person name="Yan M."/>
            <person name="Wang P."/>
            <person name="Xu J."/>
            <person name="Bruns T."/>
            <person name="Baldrian P."/>
            <person name="Vilgalys R."/>
            <person name="Dunand C."/>
            <person name="Henrissat B."/>
            <person name="Grigoriev I.V."/>
            <person name="Hibbett D."/>
            <person name="Nagy L.G."/>
            <person name="Martin F.M."/>
        </authorList>
    </citation>
    <scope>NUCLEOTIDE SEQUENCE</scope>
    <source>
        <strain evidence="1">P2</strain>
    </source>
</reference>
<gene>
    <name evidence="1" type="ORF">BDM02DRAFT_3186910</name>
</gene>
<organism evidence="1 2">
    <name type="scientific">Thelephora ganbajun</name>
    <name type="common">Ganba fungus</name>
    <dbReference type="NCBI Taxonomy" id="370292"/>
    <lineage>
        <taxon>Eukaryota</taxon>
        <taxon>Fungi</taxon>
        <taxon>Dikarya</taxon>
        <taxon>Basidiomycota</taxon>
        <taxon>Agaricomycotina</taxon>
        <taxon>Agaricomycetes</taxon>
        <taxon>Thelephorales</taxon>
        <taxon>Thelephoraceae</taxon>
        <taxon>Thelephora</taxon>
    </lineage>
</organism>
<name>A0ACB6ZGH0_THEGA</name>
<comment type="caution">
    <text evidence="1">The sequence shown here is derived from an EMBL/GenBank/DDBJ whole genome shotgun (WGS) entry which is preliminary data.</text>
</comment>
<keyword evidence="2" id="KW-1185">Reference proteome</keyword>
<dbReference type="Proteomes" id="UP000886501">
    <property type="component" value="Unassembled WGS sequence"/>
</dbReference>
<evidence type="ECO:0000313" key="1">
    <source>
        <dbReference type="EMBL" id="KAF9648692.1"/>
    </source>
</evidence>
<accession>A0ACB6ZGH0</accession>
<sequence>MSFTATPLDQNRRVDRNTFFNKQAQNQQARLVPASYSFGAPSVETRSPPKVIPHDLEDPEEPALVRFAKRKQQSAAQNIDPQRWSVKDTSVQIANAFHQAATSENPMPPPVPINPNDSWATGTARRTNLPRSTSVEYEKETQSTATRRLNPPPANRLPPRRPISKTGSTNLVPDSEEESPTYTRGKSPFEHVAGQVLSLVKPVVSIHMKPRSPEREQSMASYDYASEEREYRNDPAAYQQSQKKAPASKRNRISSDNKAYKPTASDLEESDEDFIDSDRKRRRKKKRNDSVGGPLTSLPVAGYDKKRRRKKNAKGEYVEEEEEDSETDEQSKVSEHRAASIVRNSVPPPNRLSRPPEPPSYSEPSLEMAESGLASIPEIEEPLETDVEPDLPYPETSDPSFSIGGFLGKLVNIILRSIMGTISSIFSVLGYISWASMQMLRIVFDGPRNLWKNNSGALVSFVVLILAVYVLRQGGITVSWITPSKPVDYAPPGTPAADVSELSARLQALERALYDFGADSRHSQRRVENDLTKSVSDFLDKLSALDRRLTVDVSKISEADNQNRQMTNKGINAIKKSVEDLRKKIQDGTLPGQKGGKDDGASKELEKLLERQREELKAKWKVLEERIGTVEGDVKEALELGKSVSKTGAGNAPAWWNKIASKPLSTVTIKSTDGQDVTSLIHQMVDSITSNWSKDILARPDFALHSAGAQVIPSLTSATYSISPESVVGKTVGFVTGSGYASGLSPINALHPHVYAGRCWPFKGSEGQLGVKLAWRAHISDITIDHVAKEVAFDLRSTPRQMEVWGLVEGQDNLAKVAGWLADRQRRRSDAVESGHPMDLKDEEWEVPKHLPKDAQYIRIAKFLYDAHSTRNIQTFPVDSEVRALGADFGVVVLVVKNNWGRPEYTCLYRFRVHGDMVGEIPPLYEPPAEEQTSEQP</sequence>